<evidence type="ECO:0000313" key="1">
    <source>
        <dbReference type="EMBL" id="KAK3287538.1"/>
    </source>
</evidence>
<accession>A0AAE0LJJ1</accession>
<organism evidence="1 2">
    <name type="scientific">Cymbomonas tetramitiformis</name>
    <dbReference type="NCBI Taxonomy" id="36881"/>
    <lineage>
        <taxon>Eukaryota</taxon>
        <taxon>Viridiplantae</taxon>
        <taxon>Chlorophyta</taxon>
        <taxon>Pyramimonadophyceae</taxon>
        <taxon>Pyramimonadales</taxon>
        <taxon>Pyramimonadaceae</taxon>
        <taxon>Cymbomonas</taxon>
    </lineage>
</organism>
<gene>
    <name evidence="1" type="ORF">CYMTET_4960</name>
</gene>
<proteinExistence type="predicted"/>
<sequence>MVTLNIPTDTTWYIRLQGDHYGVVSGDVYDSMEPEEPKEMQVLPPFRSCDVDSNRLLSTQARRSLLNASKHQMESSNVCTRLHHDALSSVSPALSAGSNSTPENANAPLRKVMFVAGPLPEAEPQTIYSTVTALRTLAVVPKKYQ</sequence>
<evidence type="ECO:0000313" key="2">
    <source>
        <dbReference type="Proteomes" id="UP001190700"/>
    </source>
</evidence>
<protein>
    <submittedName>
        <fullName evidence="1">Uncharacterized protein</fullName>
    </submittedName>
</protein>
<keyword evidence="2" id="KW-1185">Reference proteome</keyword>
<reference evidence="1 2" key="1">
    <citation type="journal article" date="2015" name="Genome Biol. Evol.">
        <title>Comparative Genomics of a Bacterivorous Green Alga Reveals Evolutionary Causalities and Consequences of Phago-Mixotrophic Mode of Nutrition.</title>
        <authorList>
            <person name="Burns J.A."/>
            <person name="Paasch A."/>
            <person name="Narechania A."/>
            <person name="Kim E."/>
        </authorList>
    </citation>
    <scope>NUCLEOTIDE SEQUENCE [LARGE SCALE GENOMIC DNA]</scope>
    <source>
        <strain evidence="1 2">PLY_AMNH</strain>
    </source>
</reference>
<comment type="caution">
    <text evidence="1">The sequence shown here is derived from an EMBL/GenBank/DDBJ whole genome shotgun (WGS) entry which is preliminary data.</text>
</comment>
<dbReference type="EMBL" id="LGRX02000809">
    <property type="protein sequence ID" value="KAK3287538.1"/>
    <property type="molecule type" value="Genomic_DNA"/>
</dbReference>
<name>A0AAE0LJJ1_9CHLO</name>
<dbReference type="Proteomes" id="UP001190700">
    <property type="component" value="Unassembled WGS sequence"/>
</dbReference>
<dbReference type="AlphaFoldDB" id="A0AAE0LJJ1"/>